<evidence type="ECO:0000313" key="1">
    <source>
        <dbReference type="EMBL" id="EFP79201.1"/>
    </source>
</evidence>
<protein>
    <submittedName>
        <fullName evidence="1">Uncharacterized protein</fullName>
    </submittedName>
</protein>
<dbReference type="AlphaFoldDB" id="E3K4N5"/>
<dbReference type="GeneID" id="10531025"/>
<dbReference type="HOGENOM" id="CLU_1245897_0_0_1"/>
<gene>
    <name evidence="1" type="ORF">PGTG_05522</name>
</gene>
<proteinExistence type="predicted"/>
<dbReference type="InParanoid" id="E3K4N5"/>
<dbReference type="KEGG" id="pgr:PGTG_05522"/>
<organism evidence="1 2">
    <name type="scientific">Puccinia graminis f. sp. tritici (strain CRL 75-36-700-3 / race SCCL)</name>
    <name type="common">Black stem rust fungus</name>
    <dbReference type="NCBI Taxonomy" id="418459"/>
    <lineage>
        <taxon>Eukaryota</taxon>
        <taxon>Fungi</taxon>
        <taxon>Dikarya</taxon>
        <taxon>Basidiomycota</taxon>
        <taxon>Pucciniomycotina</taxon>
        <taxon>Pucciniomycetes</taxon>
        <taxon>Pucciniales</taxon>
        <taxon>Pucciniaceae</taxon>
        <taxon>Puccinia</taxon>
    </lineage>
</organism>
<dbReference type="RefSeq" id="XP_003323620.1">
    <property type="nucleotide sequence ID" value="XM_003323572.1"/>
</dbReference>
<reference key="1">
    <citation type="submission" date="2007-01" db="EMBL/GenBank/DDBJ databases">
        <title>The Genome Sequence of Puccinia graminis f. sp. tritici Strain CRL 75-36-700-3.</title>
        <authorList>
            <consortium name="The Broad Institute Genome Sequencing Platform"/>
            <person name="Birren B."/>
            <person name="Lander E."/>
            <person name="Galagan J."/>
            <person name="Nusbaum C."/>
            <person name="Devon K."/>
            <person name="Cuomo C."/>
            <person name="Jaffe D."/>
            <person name="Butler J."/>
            <person name="Alvarez P."/>
            <person name="Gnerre S."/>
            <person name="Grabherr M."/>
            <person name="Mauceli E."/>
            <person name="Brockman W."/>
            <person name="Young S."/>
            <person name="LaButti K."/>
            <person name="Sykes S."/>
            <person name="DeCaprio D."/>
            <person name="Crawford M."/>
            <person name="Koehrsen M."/>
            <person name="Engels R."/>
            <person name="Montgomery P."/>
            <person name="Pearson M."/>
            <person name="Howarth C."/>
            <person name="Larson L."/>
            <person name="White J."/>
            <person name="Zeng Q."/>
            <person name="Kodira C."/>
            <person name="Yandava C."/>
            <person name="Alvarado L."/>
            <person name="O'Leary S."/>
            <person name="Szabo L."/>
            <person name="Dean R."/>
            <person name="Schein J."/>
        </authorList>
    </citation>
    <scope>NUCLEOTIDE SEQUENCE</scope>
    <source>
        <strain>CRL 75-36-700-3</strain>
    </source>
</reference>
<reference evidence="2" key="2">
    <citation type="journal article" date="2011" name="Proc. Natl. Acad. Sci. U.S.A.">
        <title>Obligate biotrophy features unraveled by the genomic analysis of rust fungi.</title>
        <authorList>
            <person name="Duplessis S."/>
            <person name="Cuomo C.A."/>
            <person name="Lin Y.-C."/>
            <person name="Aerts A."/>
            <person name="Tisserant E."/>
            <person name="Veneault-Fourrey C."/>
            <person name="Joly D.L."/>
            <person name="Hacquard S."/>
            <person name="Amselem J."/>
            <person name="Cantarel B.L."/>
            <person name="Chiu R."/>
            <person name="Coutinho P.M."/>
            <person name="Feau N."/>
            <person name="Field M."/>
            <person name="Frey P."/>
            <person name="Gelhaye E."/>
            <person name="Goldberg J."/>
            <person name="Grabherr M.G."/>
            <person name="Kodira C.D."/>
            <person name="Kohler A."/>
            <person name="Kuees U."/>
            <person name="Lindquist E.A."/>
            <person name="Lucas S.M."/>
            <person name="Mago R."/>
            <person name="Mauceli E."/>
            <person name="Morin E."/>
            <person name="Murat C."/>
            <person name="Pangilinan J.L."/>
            <person name="Park R."/>
            <person name="Pearson M."/>
            <person name="Quesneville H."/>
            <person name="Rouhier N."/>
            <person name="Sakthikumar S."/>
            <person name="Salamov A.A."/>
            <person name="Schmutz J."/>
            <person name="Selles B."/>
            <person name="Shapiro H."/>
            <person name="Tanguay P."/>
            <person name="Tuskan G.A."/>
            <person name="Henrissat B."/>
            <person name="Van de Peer Y."/>
            <person name="Rouze P."/>
            <person name="Ellis J.G."/>
            <person name="Dodds P.N."/>
            <person name="Schein J.E."/>
            <person name="Zhong S."/>
            <person name="Hamelin R.C."/>
            <person name="Grigoriev I.V."/>
            <person name="Szabo L.J."/>
            <person name="Martin F."/>
        </authorList>
    </citation>
    <scope>NUCLEOTIDE SEQUENCE [LARGE SCALE GENOMIC DNA]</scope>
    <source>
        <strain evidence="2">CRL 75-36-700-3 / race SCCL</strain>
    </source>
</reference>
<keyword evidence="2" id="KW-1185">Reference proteome</keyword>
<name>E3K4N5_PUCGT</name>
<dbReference type="Proteomes" id="UP000008783">
    <property type="component" value="Unassembled WGS sequence"/>
</dbReference>
<sequence length="222" mass="24969">MDTTNPTIEAILVLTVDNLSRWKTQITAFFKLGTVKENILKGEPLLEEMDNTILCALLLTKYCGPPTAMVNLTNKNNALLIWKSIMKHFMPSELSNQAQVCNQLPNITFDWSNIENSFDNIKQSITHSKNGKNIKPKTLINHLKIHLNEQKVANASTSQNVTQASSVTGFINAENKFDILGHLEPHNIDITLYMGKKRNIGIMVLKVAHYLKFCCTNIEISS</sequence>
<accession>E3K4N5</accession>
<dbReference type="EMBL" id="DS178272">
    <property type="protein sequence ID" value="EFP79201.1"/>
    <property type="molecule type" value="Genomic_DNA"/>
</dbReference>
<evidence type="ECO:0000313" key="2">
    <source>
        <dbReference type="Proteomes" id="UP000008783"/>
    </source>
</evidence>
<dbReference type="VEuPathDB" id="FungiDB:PGTG_05522"/>